<evidence type="ECO:0000256" key="4">
    <source>
        <dbReference type="ARBA" id="ARBA00023163"/>
    </source>
</evidence>
<reference evidence="5 6" key="1">
    <citation type="journal article" date="2019" name="Microbiol. Resour. Announc.">
        <title>Draft Genome Sequence of the Most Traditional epsilon-Poly-l-Lysine Producer, Streptomyces albulus NBRC14147.</title>
        <authorList>
            <person name="Yamanaka K."/>
            <person name="Hamano Y."/>
        </authorList>
    </citation>
    <scope>NUCLEOTIDE SEQUENCE [LARGE SCALE GENOMIC DNA]</scope>
    <source>
        <strain evidence="5 6">NBRC 14147</strain>
    </source>
</reference>
<evidence type="ECO:0000313" key="6">
    <source>
        <dbReference type="Proteomes" id="UP000288351"/>
    </source>
</evidence>
<dbReference type="InterPro" id="IPR000847">
    <property type="entry name" value="LysR_HTH_N"/>
</dbReference>
<dbReference type="InterPro" id="IPR005119">
    <property type="entry name" value="LysR_subst-bd"/>
</dbReference>
<evidence type="ECO:0000256" key="3">
    <source>
        <dbReference type="ARBA" id="ARBA00023125"/>
    </source>
</evidence>
<dbReference type="InterPro" id="IPR036388">
    <property type="entry name" value="WH-like_DNA-bd_sf"/>
</dbReference>
<dbReference type="PANTHER" id="PTHR30346:SF0">
    <property type="entry name" value="HCA OPERON TRANSCRIPTIONAL ACTIVATOR HCAR"/>
    <property type="match status" value="1"/>
</dbReference>
<dbReference type="SUPFAM" id="SSF46785">
    <property type="entry name" value="Winged helix' DNA-binding domain"/>
    <property type="match status" value="1"/>
</dbReference>
<accession>A0A059WG40</accession>
<dbReference type="AlphaFoldDB" id="A0A059WG40"/>
<dbReference type="eggNOG" id="COG0583">
    <property type="taxonomic scope" value="Bacteria"/>
</dbReference>
<dbReference type="Gene3D" id="1.10.10.10">
    <property type="entry name" value="Winged helix-like DNA-binding domain superfamily/Winged helix DNA-binding domain"/>
    <property type="match status" value="1"/>
</dbReference>
<dbReference type="PROSITE" id="PS50931">
    <property type="entry name" value="HTH_LYSR"/>
    <property type="match status" value="1"/>
</dbReference>
<protein>
    <submittedName>
        <fullName evidence="5">LysR family transcriptional regulator</fullName>
    </submittedName>
</protein>
<evidence type="ECO:0000313" key="5">
    <source>
        <dbReference type="EMBL" id="GCB94302.1"/>
    </source>
</evidence>
<dbReference type="InterPro" id="IPR036390">
    <property type="entry name" value="WH_DNA-bd_sf"/>
</dbReference>
<gene>
    <name evidence="5" type="ORF">SALB_07101</name>
</gene>
<proteinExistence type="inferred from homology"/>
<name>A0A059WG40_STRNR</name>
<dbReference type="EMBL" id="BHXC01000007">
    <property type="protein sequence ID" value="GCB94302.1"/>
    <property type="molecule type" value="Genomic_DNA"/>
</dbReference>
<dbReference type="Gene3D" id="3.40.190.10">
    <property type="entry name" value="Periplasmic binding protein-like II"/>
    <property type="match status" value="2"/>
</dbReference>
<evidence type="ECO:0000256" key="2">
    <source>
        <dbReference type="ARBA" id="ARBA00023015"/>
    </source>
</evidence>
<evidence type="ECO:0000256" key="1">
    <source>
        <dbReference type="ARBA" id="ARBA00009437"/>
    </source>
</evidence>
<dbReference type="RefSeq" id="WP_016574880.1">
    <property type="nucleotide sequence ID" value="NZ_BHXC01000007.1"/>
</dbReference>
<dbReference type="CDD" id="cd08414">
    <property type="entry name" value="PBP2_LTTR_aromatics_like"/>
    <property type="match status" value="1"/>
</dbReference>
<keyword evidence="4" id="KW-0804">Transcription</keyword>
<organism evidence="5 6">
    <name type="scientific">Streptomyces noursei</name>
    <name type="common">Streptomyces albulus</name>
    <dbReference type="NCBI Taxonomy" id="1971"/>
    <lineage>
        <taxon>Bacteria</taxon>
        <taxon>Bacillati</taxon>
        <taxon>Actinomycetota</taxon>
        <taxon>Actinomycetes</taxon>
        <taxon>Kitasatosporales</taxon>
        <taxon>Streptomycetaceae</taxon>
        <taxon>Streptomyces</taxon>
    </lineage>
</organism>
<sequence length="314" mass="32986">MELQQVHCFVVVAEEGHLRRAAERLGLPRSALAHRIRELERELRTELFDPALPEPRLTAAGDRFLPEARMLLAAEERARAVLAHRTVAAPPGAPPRTLRLGTSPGLAGHLDRVLDALARIAPQLAVEPVTAPAPERPALVASGALDAAFVRGPAPGPARDGLRHVPLWQDPLVAAVPARHPLAASPGTISLAELAGVPLVLTDRDANPPLVDLVTAAFHDVGFTPLPGPRHGSLEATLAAIGAGATAAGLWTVVYDTYARRLSAPGVRYLPFRNPGMELTTSLVVRRANPPDGVDALLRACAAAGESGAPAAHR</sequence>
<comment type="caution">
    <text evidence="5">The sequence shown here is derived from an EMBL/GenBank/DDBJ whole genome shotgun (WGS) entry which is preliminary data.</text>
</comment>
<dbReference type="STRING" id="68570.DC74_6370"/>
<dbReference type="Pfam" id="PF03466">
    <property type="entry name" value="LysR_substrate"/>
    <property type="match status" value="1"/>
</dbReference>
<comment type="similarity">
    <text evidence="1">Belongs to the LysR transcriptional regulatory family.</text>
</comment>
<keyword evidence="2" id="KW-0805">Transcription regulation</keyword>
<dbReference type="Proteomes" id="UP000288351">
    <property type="component" value="Unassembled WGS sequence"/>
</dbReference>
<dbReference type="PANTHER" id="PTHR30346">
    <property type="entry name" value="TRANSCRIPTIONAL DUAL REGULATOR HCAR-RELATED"/>
    <property type="match status" value="1"/>
</dbReference>
<keyword evidence="3" id="KW-0238">DNA-binding</keyword>
<dbReference type="Pfam" id="PF00126">
    <property type="entry name" value="HTH_1"/>
    <property type="match status" value="1"/>
</dbReference>
<dbReference type="GO" id="GO:0032993">
    <property type="term" value="C:protein-DNA complex"/>
    <property type="evidence" value="ECO:0007669"/>
    <property type="project" value="TreeGrafter"/>
</dbReference>
<dbReference type="GO" id="GO:0003700">
    <property type="term" value="F:DNA-binding transcription factor activity"/>
    <property type="evidence" value="ECO:0007669"/>
    <property type="project" value="InterPro"/>
</dbReference>
<dbReference type="SUPFAM" id="SSF53850">
    <property type="entry name" value="Periplasmic binding protein-like II"/>
    <property type="match status" value="1"/>
</dbReference>
<dbReference type="GO" id="GO:0003677">
    <property type="term" value="F:DNA binding"/>
    <property type="evidence" value="ECO:0007669"/>
    <property type="project" value="UniProtKB-KW"/>
</dbReference>